<comment type="caution">
    <text evidence="1">The sequence shown here is derived from an EMBL/GenBank/DDBJ whole genome shotgun (WGS) entry which is preliminary data.</text>
</comment>
<dbReference type="AlphaFoldDB" id="A0A3S1D0Q7"/>
<dbReference type="OrthoDB" id="6402666at2"/>
<evidence type="ECO:0000313" key="1">
    <source>
        <dbReference type="EMBL" id="NSL87674.1"/>
    </source>
</evidence>
<accession>A0A3S1D0Q7</accession>
<name>A0A3S1D0Q7_9BACT</name>
<evidence type="ECO:0000313" key="2">
    <source>
        <dbReference type="Proteomes" id="UP000281028"/>
    </source>
</evidence>
<dbReference type="EMBL" id="RIAR02000001">
    <property type="protein sequence ID" value="NSL87674.1"/>
    <property type="molecule type" value="Genomic_DNA"/>
</dbReference>
<proteinExistence type="predicted"/>
<reference evidence="1" key="1">
    <citation type="submission" date="2020-05" db="EMBL/GenBank/DDBJ databases">
        <title>Chitinophaga laudate sp. nov., isolated from a tropical peat swamp.</title>
        <authorList>
            <person name="Goh C.B.S."/>
            <person name="Lee M.S."/>
            <person name="Parimannan S."/>
            <person name="Pasbakhsh P."/>
            <person name="Yule C.M."/>
            <person name="Rajandas H."/>
            <person name="Loke S."/>
            <person name="Croft L."/>
            <person name="Tan J.B.L."/>
        </authorList>
    </citation>
    <scope>NUCLEOTIDE SEQUENCE</scope>
    <source>
        <strain evidence="1">Mgbs1</strain>
    </source>
</reference>
<sequence length="102" mass="11538">MGIIIFRESEEKKIITDDDPKDIRPVIAIGKVELYNVRPGCQIFILDSPDGSLTDDFTHIAVKKPSPQYTVHSLERTYEDDTVLVAYLRNNGMGKPGYVKIK</sequence>
<gene>
    <name evidence="1" type="ORF">ECE50_012575</name>
</gene>
<keyword evidence="2" id="KW-1185">Reference proteome</keyword>
<organism evidence="1 2">
    <name type="scientific">Chitinophaga solisilvae</name>
    <dbReference type="NCBI Taxonomy" id="1233460"/>
    <lineage>
        <taxon>Bacteria</taxon>
        <taxon>Pseudomonadati</taxon>
        <taxon>Bacteroidota</taxon>
        <taxon>Chitinophagia</taxon>
        <taxon>Chitinophagales</taxon>
        <taxon>Chitinophagaceae</taxon>
        <taxon>Chitinophaga</taxon>
    </lineage>
</organism>
<protein>
    <submittedName>
        <fullName evidence="1">Uncharacterized protein</fullName>
    </submittedName>
</protein>
<dbReference type="Proteomes" id="UP000281028">
    <property type="component" value="Unassembled WGS sequence"/>
</dbReference>